<sequence length="71" mass="8108">MARESVRLLHTLAAHPQQKTTKVPRDFKYSSSGGALSRSKCPKAMKPKTQAITQSWLRCFFVFLRARLKTN</sequence>
<dbReference type="EMBL" id="JANPWB010000011">
    <property type="protein sequence ID" value="KAJ1133482.1"/>
    <property type="molecule type" value="Genomic_DNA"/>
</dbReference>
<accession>A0AAV7PYR7</accession>
<name>A0AAV7PYR7_PLEWA</name>
<reference evidence="2" key="1">
    <citation type="journal article" date="2022" name="bioRxiv">
        <title>Sequencing and chromosome-scale assembly of the giantPleurodeles waltlgenome.</title>
        <authorList>
            <person name="Brown T."/>
            <person name="Elewa A."/>
            <person name="Iarovenko S."/>
            <person name="Subramanian E."/>
            <person name="Araus A.J."/>
            <person name="Petzold A."/>
            <person name="Susuki M."/>
            <person name="Suzuki K.-i.T."/>
            <person name="Hayashi T."/>
            <person name="Toyoda A."/>
            <person name="Oliveira C."/>
            <person name="Osipova E."/>
            <person name="Leigh N.D."/>
            <person name="Simon A."/>
            <person name="Yun M.H."/>
        </authorList>
    </citation>
    <scope>NUCLEOTIDE SEQUENCE</scope>
    <source>
        <strain evidence="2">20211129_DDA</strain>
        <tissue evidence="2">Liver</tissue>
    </source>
</reference>
<evidence type="ECO:0000313" key="3">
    <source>
        <dbReference type="Proteomes" id="UP001066276"/>
    </source>
</evidence>
<evidence type="ECO:0000313" key="2">
    <source>
        <dbReference type="EMBL" id="KAJ1133482.1"/>
    </source>
</evidence>
<keyword evidence="3" id="KW-1185">Reference proteome</keyword>
<organism evidence="2 3">
    <name type="scientific">Pleurodeles waltl</name>
    <name type="common">Iberian ribbed newt</name>
    <dbReference type="NCBI Taxonomy" id="8319"/>
    <lineage>
        <taxon>Eukaryota</taxon>
        <taxon>Metazoa</taxon>
        <taxon>Chordata</taxon>
        <taxon>Craniata</taxon>
        <taxon>Vertebrata</taxon>
        <taxon>Euteleostomi</taxon>
        <taxon>Amphibia</taxon>
        <taxon>Batrachia</taxon>
        <taxon>Caudata</taxon>
        <taxon>Salamandroidea</taxon>
        <taxon>Salamandridae</taxon>
        <taxon>Pleurodelinae</taxon>
        <taxon>Pleurodeles</taxon>
    </lineage>
</organism>
<feature type="region of interest" description="Disordered" evidence="1">
    <location>
        <begin position="14"/>
        <end position="42"/>
    </location>
</feature>
<dbReference type="Proteomes" id="UP001066276">
    <property type="component" value="Chromosome 7"/>
</dbReference>
<gene>
    <name evidence="2" type="ORF">NDU88_011770</name>
</gene>
<dbReference type="AlphaFoldDB" id="A0AAV7PYR7"/>
<evidence type="ECO:0000256" key="1">
    <source>
        <dbReference type="SAM" id="MobiDB-lite"/>
    </source>
</evidence>
<proteinExistence type="predicted"/>
<comment type="caution">
    <text evidence="2">The sequence shown here is derived from an EMBL/GenBank/DDBJ whole genome shotgun (WGS) entry which is preliminary data.</text>
</comment>
<protein>
    <submittedName>
        <fullName evidence="2">Uncharacterized protein</fullName>
    </submittedName>
</protein>